<dbReference type="PROSITE" id="PS50887">
    <property type="entry name" value="GGDEF"/>
    <property type="match status" value="1"/>
</dbReference>
<evidence type="ECO:0000313" key="5">
    <source>
        <dbReference type="Proteomes" id="UP000094652"/>
    </source>
</evidence>
<feature type="transmembrane region" description="Helical" evidence="1">
    <location>
        <begin position="12"/>
        <end position="36"/>
    </location>
</feature>
<dbReference type="PROSITE" id="PS51832">
    <property type="entry name" value="HD_GYP"/>
    <property type="match status" value="1"/>
</dbReference>
<feature type="transmembrane region" description="Helical" evidence="1">
    <location>
        <begin position="84"/>
        <end position="103"/>
    </location>
</feature>
<dbReference type="SMART" id="SM00267">
    <property type="entry name" value="GGDEF"/>
    <property type="match status" value="1"/>
</dbReference>
<dbReference type="NCBIfam" id="TIGR00254">
    <property type="entry name" value="GGDEF"/>
    <property type="match status" value="1"/>
</dbReference>
<feature type="transmembrane region" description="Helical" evidence="1">
    <location>
        <begin position="132"/>
        <end position="151"/>
    </location>
</feature>
<reference evidence="5" key="1">
    <citation type="submission" date="2016-09" db="EMBL/GenBank/DDBJ databases">
        <title>Genomics of Clostridium taeniosporum, an organism which forms endospores with ribbon-like appendages.</title>
        <authorList>
            <person name="Walker J.R."/>
        </authorList>
    </citation>
    <scope>NUCLEOTIDE SEQUENCE [LARGE SCALE GENOMIC DNA]</scope>
    <source>
        <strain evidence="5">1/k</strain>
    </source>
</reference>
<dbReference type="GO" id="GO:0052621">
    <property type="term" value="F:diguanylate cyclase activity"/>
    <property type="evidence" value="ECO:0007669"/>
    <property type="project" value="TreeGrafter"/>
</dbReference>
<dbReference type="AlphaFoldDB" id="A0A1D7XHI8"/>
<dbReference type="NCBIfam" id="TIGR00277">
    <property type="entry name" value="HDIG"/>
    <property type="match status" value="1"/>
</dbReference>
<dbReference type="InterPro" id="IPR043128">
    <property type="entry name" value="Rev_trsase/Diguanyl_cyclase"/>
</dbReference>
<dbReference type="InterPro" id="IPR050469">
    <property type="entry name" value="Diguanylate_Cyclase"/>
</dbReference>
<keyword evidence="1" id="KW-0472">Membrane</keyword>
<dbReference type="RefSeq" id="WP_069678964.1">
    <property type="nucleotide sequence ID" value="NZ_CP017253.2"/>
</dbReference>
<dbReference type="PANTHER" id="PTHR45138:SF9">
    <property type="entry name" value="DIGUANYLATE CYCLASE DGCM-RELATED"/>
    <property type="match status" value="1"/>
</dbReference>
<dbReference type="GO" id="GO:1902201">
    <property type="term" value="P:negative regulation of bacterial-type flagellum-dependent cell motility"/>
    <property type="evidence" value="ECO:0007669"/>
    <property type="project" value="TreeGrafter"/>
</dbReference>
<evidence type="ECO:0000313" key="4">
    <source>
        <dbReference type="EMBL" id="AOR22804.1"/>
    </source>
</evidence>
<evidence type="ECO:0000259" key="3">
    <source>
        <dbReference type="PROSITE" id="PS51832"/>
    </source>
</evidence>
<dbReference type="InterPro" id="IPR000160">
    <property type="entry name" value="GGDEF_dom"/>
</dbReference>
<dbReference type="GO" id="GO:0005886">
    <property type="term" value="C:plasma membrane"/>
    <property type="evidence" value="ECO:0007669"/>
    <property type="project" value="TreeGrafter"/>
</dbReference>
<dbReference type="SUPFAM" id="SSF55073">
    <property type="entry name" value="Nucleotide cyclase"/>
    <property type="match status" value="1"/>
</dbReference>
<feature type="domain" description="GGDEF" evidence="2">
    <location>
        <begin position="224"/>
        <end position="359"/>
    </location>
</feature>
<feature type="domain" description="HD-GYP" evidence="3">
    <location>
        <begin position="371"/>
        <end position="566"/>
    </location>
</feature>
<dbReference type="InterPro" id="IPR037522">
    <property type="entry name" value="HD_GYP_dom"/>
</dbReference>
<dbReference type="Pfam" id="PF13487">
    <property type="entry name" value="HD_5"/>
    <property type="match status" value="1"/>
</dbReference>
<dbReference type="OrthoDB" id="9804747at2"/>
<keyword evidence="1" id="KW-1133">Transmembrane helix</keyword>
<dbReference type="InterPro" id="IPR029787">
    <property type="entry name" value="Nucleotide_cyclase"/>
</dbReference>
<dbReference type="EMBL" id="CP017253">
    <property type="protein sequence ID" value="AOR22804.1"/>
    <property type="molecule type" value="Genomic_DNA"/>
</dbReference>
<dbReference type="InterPro" id="IPR003607">
    <property type="entry name" value="HD/PDEase_dom"/>
</dbReference>
<dbReference type="Gene3D" id="3.30.70.270">
    <property type="match status" value="1"/>
</dbReference>
<dbReference type="SMART" id="SM00471">
    <property type="entry name" value="HDc"/>
    <property type="match status" value="1"/>
</dbReference>
<dbReference type="GO" id="GO:0043709">
    <property type="term" value="P:cell adhesion involved in single-species biofilm formation"/>
    <property type="evidence" value="ECO:0007669"/>
    <property type="project" value="TreeGrafter"/>
</dbReference>
<sequence length="569" mass="65785">MKIVGNDKQKQINDIISVVKLSILLLIGIILCERFIKNNKPVIWAPETYYTVICLLIPLMVSILIYLIWFFSTENKIKGKYGEIISKIEIAVFILVFSIIIFICGVNESQYKFLYLFIIIITTIQFGMKQGLIVSCISSFIILALDIIMLPDLDVNIYFQDDLILAGIFILTAWPLGFYVKIEGEHIKKLEDMINIDGLTELYNHRYFCDSLAEKIKSGKRDNKPVSMIFIDIDYFKHYNDTHGHLKGDYVLRKIGEIIKDNTRKEDVPARYGGEEFAIILPNTDEEQALNIAEELRKKIEYIYFEGEENQPNGKVTASMGVSVYPYKAKDDLELIKSADDALYKAKFFNKNRVEAYTSILDDIKNNTDEKDVELVTSIKTLISIINAKDRYTYGHVERVVFYSKLLADKLNLSKRNKQILIYGAYMHDIGKIDINKEILLKKTKLTDEELDILKQHPVNGMEIIKSVNSLKDVIPLIISHHERYDGMGYPNKLKGEEIPYLARILTVVDSFDAITSNRPYKTRKTYEEGIHELERCSGTQFDPDIVRDFIEVIRNNIELSILDKYEYR</sequence>
<dbReference type="CDD" id="cd00077">
    <property type="entry name" value="HDc"/>
    <property type="match status" value="1"/>
</dbReference>
<evidence type="ECO:0000259" key="2">
    <source>
        <dbReference type="PROSITE" id="PS50887"/>
    </source>
</evidence>
<organism evidence="4 5">
    <name type="scientific">Clostridium taeniosporum</name>
    <dbReference type="NCBI Taxonomy" id="394958"/>
    <lineage>
        <taxon>Bacteria</taxon>
        <taxon>Bacillati</taxon>
        <taxon>Bacillota</taxon>
        <taxon>Clostridia</taxon>
        <taxon>Eubacteriales</taxon>
        <taxon>Clostridiaceae</taxon>
        <taxon>Clostridium</taxon>
    </lineage>
</organism>
<dbReference type="PANTHER" id="PTHR45138">
    <property type="entry name" value="REGULATORY COMPONENTS OF SENSORY TRANSDUCTION SYSTEM"/>
    <property type="match status" value="1"/>
</dbReference>
<feature type="transmembrane region" description="Helical" evidence="1">
    <location>
        <begin position="163"/>
        <end position="180"/>
    </location>
</feature>
<dbReference type="STRING" id="394958.BGI42_03350"/>
<dbReference type="FunFam" id="3.30.70.270:FF:000001">
    <property type="entry name" value="Diguanylate cyclase domain protein"/>
    <property type="match status" value="1"/>
</dbReference>
<accession>A0A1D7XHI8</accession>
<evidence type="ECO:0000256" key="1">
    <source>
        <dbReference type="SAM" id="Phobius"/>
    </source>
</evidence>
<dbReference type="SUPFAM" id="SSF109604">
    <property type="entry name" value="HD-domain/PDEase-like"/>
    <property type="match status" value="1"/>
</dbReference>
<dbReference type="Gene3D" id="1.10.3210.10">
    <property type="entry name" value="Hypothetical protein af1432"/>
    <property type="match status" value="1"/>
</dbReference>
<gene>
    <name evidence="4" type="ORF">BGI42_03350</name>
</gene>
<proteinExistence type="predicted"/>
<dbReference type="CDD" id="cd01949">
    <property type="entry name" value="GGDEF"/>
    <property type="match status" value="1"/>
</dbReference>
<feature type="transmembrane region" description="Helical" evidence="1">
    <location>
        <begin position="109"/>
        <end position="127"/>
    </location>
</feature>
<dbReference type="KEGG" id="ctae:BGI42_03350"/>
<dbReference type="Proteomes" id="UP000094652">
    <property type="component" value="Chromosome"/>
</dbReference>
<protein>
    <submittedName>
        <fullName evidence="4">Diguanylate cyclase</fullName>
    </submittedName>
</protein>
<keyword evidence="5" id="KW-1185">Reference proteome</keyword>
<keyword evidence="1" id="KW-0812">Transmembrane</keyword>
<name>A0A1D7XHI8_9CLOT</name>
<dbReference type="Pfam" id="PF00990">
    <property type="entry name" value="GGDEF"/>
    <property type="match status" value="1"/>
</dbReference>
<feature type="transmembrane region" description="Helical" evidence="1">
    <location>
        <begin position="48"/>
        <end position="72"/>
    </location>
</feature>
<dbReference type="InterPro" id="IPR006675">
    <property type="entry name" value="HDIG_dom"/>
</dbReference>